<sequence length="133" mass="15143">MKNNSILVLYDGQCGLCDGVVQFLLQHDVRNRFYFAALDGETGYVYKKRYGIADSVDSVVVIEKERAYVYSDAVLQLAKHLPLPYTLLRGAVLLPKPLRDVAYKAIAKRRLQLFGTVETCRLPTMAERQKFLL</sequence>
<dbReference type="EMBL" id="MATO01000001">
    <property type="protein sequence ID" value="OCS94674.1"/>
    <property type="molecule type" value="Genomic_DNA"/>
</dbReference>
<dbReference type="RefSeq" id="WP_066461036.1">
    <property type="nucleotide sequence ID" value="NZ_MATO01000001.1"/>
</dbReference>
<organism evidence="1 2">
    <name type="scientific">Caryophanon latum</name>
    <dbReference type="NCBI Taxonomy" id="33977"/>
    <lineage>
        <taxon>Bacteria</taxon>
        <taxon>Bacillati</taxon>
        <taxon>Bacillota</taxon>
        <taxon>Bacilli</taxon>
        <taxon>Bacillales</taxon>
        <taxon>Caryophanaceae</taxon>
        <taxon>Caryophanon</taxon>
    </lineage>
</organism>
<accession>A0A1C0Z5E3</accession>
<evidence type="ECO:0000313" key="2">
    <source>
        <dbReference type="Proteomes" id="UP000093482"/>
    </source>
</evidence>
<gene>
    <name evidence="1" type="ORF">A6K76_00450</name>
</gene>
<dbReference type="Proteomes" id="UP000093482">
    <property type="component" value="Unassembled WGS sequence"/>
</dbReference>
<comment type="caution">
    <text evidence="1">The sequence shown here is derived from an EMBL/GenBank/DDBJ whole genome shotgun (WGS) entry which is preliminary data.</text>
</comment>
<proteinExistence type="predicted"/>
<dbReference type="GO" id="GO:0015035">
    <property type="term" value="F:protein-disulfide reductase activity"/>
    <property type="evidence" value="ECO:0007669"/>
    <property type="project" value="InterPro"/>
</dbReference>
<protein>
    <recommendedName>
        <fullName evidence="3">Thiol-disulfide oxidoreductase</fullName>
    </recommendedName>
</protein>
<dbReference type="AlphaFoldDB" id="A0A1C0Z5E3"/>
<keyword evidence="2" id="KW-1185">Reference proteome</keyword>
<dbReference type="PANTHER" id="PTHR33639:SF2">
    <property type="entry name" value="DUF393 DOMAIN-CONTAINING PROTEIN"/>
    <property type="match status" value="1"/>
</dbReference>
<evidence type="ECO:0008006" key="3">
    <source>
        <dbReference type="Google" id="ProtNLM"/>
    </source>
</evidence>
<dbReference type="InterPro" id="IPR007263">
    <property type="entry name" value="DCC1-like"/>
</dbReference>
<name>A0A1C0Z5E3_9BACL</name>
<dbReference type="InterPro" id="IPR052927">
    <property type="entry name" value="DCC_oxidoreductase"/>
</dbReference>
<dbReference type="PANTHER" id="PTHR33639">
    <property type="entry name" value="THIOL-DISULFIDE OXIDOREDUCTASE DCC"/>
    <property type="match status" value="1"/>
</dbReference>
<reference evidence="1 2" key="1">
    <citation type="submission" date="2016-07" db="EMBL/GenBank/DDBJ databases">
        <title>Caryophanon latum genome sequencing.</title>
        <authorList>
            <person name="Verma A."/>
            <person name="Pal Y."/>
            <person name="Krishnamurthi S."/>
        </authorList>
    </citation>
    <scope>NUCLEOTIDE SEQUENCE [LARGE SCALE GENOMIC DNA]</scope>
    <source>
        <strain evidence="1 2">DSM 14151</strain>
    </source>
</reference>
<dbReference type="Pfam" id="PF04134">
    <property type="entry name" value="DCC1-like"/>
    <property type="match status" value="1"/>
</dbReference>
<evidence type="ECO:0000313" key="1">
    <source>
        <dbReference type="EMBL" id="OCS94674.1"/>
    </source>
</evidence>